<dbReference type="EMBL" id="ATBP01000602">
    <property type="protein sequence ID" value="ETR69611.1"/>
    <property type="molecule type" value="Genomic_DNA"/>
</dbReference>
<gene>
    <name evidence="1" type="ORF">OMM_09446</name>
</gene>
<comment type="caution">
    <text evidence="1">The sequence shown here is derived from an EMBL/GenBank/DDBJ whole genome shotgun (WGS) entry which is preliminary data.</text>
</comment>
<reference evidence="2" key="1">
    <citation type="submission" date="2012-11" db="EMBL/GenBank/DDBJ databases">
        <authorList>
            <person name="Lucero-Rivera Y.E."/>
            <person name="Tovar-Ramirez D."/>
        </authorList>
    </citation>
    <scope>NUCLEOTIDE SEQUENCE [LARGE SCALE GENOMIC DNA]</scope>
    <source>
        <strain evidence="2">Araruama</strain>
    </source>
</reference>
<evidence type="ECO:0000313" key="1">
    <source>
        <dbReference type="EMBL" id="ETR69611.1"/>
    </source>
</evidence>
<proteinExistence type="predicted"/>
<accession>A0A1V1P478</accession>
<protein>
    <recommendedName>
        <fullName evidence="3">AAA-ATPase-like domain-containing protein</fullName>
    </recommendedName>
</protein>
<dbReference type="InterPro" id="IPR027417">
    <property type="entry name" value="P-loop_NTPase"/>
</dbReference>
<dbReference type="SUPFAM" id="SSF52540">
    <property type="entry name" value="P-loop containing nucleoside triphosphate hydrolases"/>
    <property type="match status" value="1"/>
</dbReference>
<evidence type="ECO:0008006" key="3">
    <source>
        <dbReference type="Google" id="ProtNLM"/>
    </source>
</evidence>
<evidence type="ECO:0000313" key="2">
    <source>
        <dbReference type="Proteomes" id="UP000189670"/>
    </source>
</evidence>
<organism evidence="1 2">
    <name type="scientific">Candidatus Magnetoglobus multicellularis str. Araruama</name>
    <dbReference type="NCBI Taxonomy" id="890399"/>
    <lineage>
        <taxon>Bacteria</taxon>
        <taxon>Pseudomonadati</taxon>
        <taxon>Thermodesulfobacteriota</taxon>
        <taxon>Desulfobacteria</taxon>
        <taxon>Desulfobacterales</taxon>
        <taxon>Desulfobacteraceae</taxon>
        <taxon>Candidatus Magnetoglobus</taxon>
    </lineage>
</organism>
<dbReference type="Proteomes" id="UP000189670">
    <property type="component" value="Unassembled WGS sequence"/>
</dbReference>
<dbReference type="Gene3D" id="3.40.50.300">
    <property type="entry name" value="P-loop containing nucleotide triphosphate hydrolases"/>
    <property type="match status" value="1"/>
</dbReference>
<dbReference type="AlphaFoldDB" id="A0A1V1P478"/>
<name>A0A1V1P478_9BACT</name>
<sequence length="140" mass="16849">MEYKKPKRYFEKSGYVNPEKSYHVQLENVRNELGQDMKEMVDEGRYFTIFAPRQSGKTTFFNHFCKQLEKESTYITIQLSFQKLTNYLAEEFYQFVQDKLYFQLLNRLESVNCPHLNVVKDFLKIHQIKITLVLVLCLKN</sequence>